<evidence type="ECO:0008006" key="4">
    <source>
        <dbReference type="Google" id="ProtNLM"/>
    </source>
</evidence>
<reference evidence="2 3" key="1">
    <citation type="submission" date="2018-01" db="EMBL/GenBank/DDBJ databases">
        <title>The draft genome sequence of Halioglobus lutimaris HF004.</title>
        <authorList>
            <person name="Du Z.-J."/>
            <person name="Shi M.-J."/>
        </authorList>
    </citation>
    <scope>NUCLEOTIDE SEQUENCE [LARGE SCALE GENOMIC DNA]</scope>
    <source>
        <strain evidence="2 3">HF004</strain>
    </source>
</reference>
<keyword evidence="1" id="KW-0812">Transmembrane</keyword>
<keyword evidence="1" id="KW-1133">Transmembrane helix</keyword>
<evidence type="ECO:0000313" key="3">
    <source>
        <dbReference type="Proteomes" id="UP000235005"/>
    </source>
</evidence>
<organism evidence="2 3">
    <name type="scientific">Pseudohalioglobus lutimaris</name>
    <dbReference type="NCBI Taxonomy" id="1737061"/>
    <lineage>
        <taxon>Bacteria</taxon>
        <taxon>Pseudomonadati</taxon>
        <taxon>Pseudomonadota</taxon>
        <taxon>Gammaproteobacteria</taxon>
        <taxon>Cellvibrionales</taxon>
        <taxon>Halieaceae</taxon>
        <taxon>Pseudohalioglobus</taxon>
    </lineage>
</organism>
<dbReference type="EMBL" id="PKUS01000022">
    <property type="protein sequence ID" value="PLW67945.1"/>
    <property type="molecule type" value="Genomic_DNA"/>
</dbReference>
<evidence type="ECO:0000313" key="2">
    <source>
        <dbReference type="EMBL" id="PLW67945.1"/>
    </source>
</evidence>
<proteinExistence type="predicted"/>
<keyword evidence="1" id="KW-0472">Membrane</keyword>
<feature type="transmembrane region" description="Helical" evidence="1">
    <location>
        <begin position="12"/>
        <end position="31"/>
    </location>
</feature>
<keyword evidence="3" id="KW-1185">Reference proteome</keyword>
<accession>A0A2N5X0A5</accession>
<sequence length="101" mass="10927">MFRGQGPGKPQVKSLLGALTVVVLVMLGSLASPVFGYFFALSALVMIIVAMHMESIWPTQSRRENSLVFSLFWGLVIGAIVPFLVTTFLDGGISAAYEIFT</sequence>
<comment type="caution">
    <text evidence="2">The sequence shown here is derived from an EMBL/GenBank/DDBJ whole genome shotgun (WGS) entry which is preliminary data.</text>
</comment>
<protein>
    <recommendedName>
        <fullName evidence="4">Phosphatidate cytidylyltransferase</fullName>
    </recommendedName>
</protein>
<dbReference type="Proteomes" id="UP000235005">
    <property type="component" value="Unassembled WGS sequence"/>
</dbReference>
<evidence type="ECO:0000256" key="1">
    <source>
        <dbReference type="SAM" id="Phobius"/>
    </source>
</evidence>
<feature type="transmembrane region" description="Helical" evidence="1">
    <location>
        <begin position="67"/>
        <end position="89"/>
    </location>
</feature>
<dbReference type="AlphaFoldDB" id="A0A2N5X0A5"/>
<name>A0A2N5X0A5_9GAMM</name>
<gene>
    <name evidence="2" type="ORF">C0039_15025</name>
</gene>